<evidence type="ECO:0000256" key="3">
    <source>
        <dbReference type="ARBA" id="ARBA00022475"/>
    </source>
</evidence>
<dbReference type="InterPro" id="IPR011044">
    <property type="entry name" value="Quino_amine_DH_bsu"/>
</dbReference>
<dbReference type="InterPro" id="IPR011042">
    <property type="entry name" value="6-blade_b-propeller_TolB-like"/>
</dbReference>
<dbReference type="EMBL" id="JAIXNE010000005">
    <property type="protein sequence ID" value="MCA6078197.1"/>
    <property type="molecule type" value="Genomic_DNA"/>
</dbReference>
<dbReference type="GO" id="GO:0005886">
    <property type="term" value="C:plasma membrane"/>
    <property type="evidence" value="ECO:0007669"/>
    <property type="project" value="UniProtKB-SubCell"/>
</dbReference>
<name>A0A9X1L1G3_9BACT</name>
<evidence type="ECO:0000256" key="2">
    <source>
        <dbReference type="ARBA" id="ARBA00009852"/>
    </source>
</evidence>
<reference evidence="5" key="1">
    <citation type="submission" date="2021-09" db="EMBL/GenBank/DDBJ databases">
        <title>Fulvivirga sp. isolated from coastal sediment.</title>
        <authorList>
            <person name="Yu H."/>
        </authorList>
    </citation>
    <scope>NUCLEOTIDE SEQUENCE</scope>
    <source>
        <strain evidence="5">1062</strain>
    </source>
</reference>
<dbReference type="RefSeq" id="WP_225699052.1">
    <property type="nucleotide sequence ID" value="NZ_JAIXNE010000005.1"/>
</dbReference>
<dbReference type="Pfam" id="PF06977">
    <property type="entry name" value="SdiA-regulated"/>
    <property type="match status" value="1"/>
</dbReference>
<comment type="caution">
    <text evidence="5">The sequence shown here is derived from an EMBL/GenBank/DDBJ whole genome shotgun (WGS) entry which is preliminary data.</text>
</comment>
<dbReference type="SUPFAM" id="SSF50969">
    <property type="entry name" value="YVTN repeat-like/Quinoprotein amine dehydrogenase"/>
    <property type="match status" value="1"/>
</dbReference>
<evidence type="ECO:0000256" key="1">
    <source>
        <dbReference type="ARBA" id="ARBA00004236"/>
    </source>
</evidence>
<dbReference type="Proteomes" id="UP001139409">
    <property type="component" value="Unassembled WGS sequence"/>
</dbReference>
<sequence>MDSNLIFSVRPACFRLLLIWVVFSGSRCASQPPEEIFTSYDRSLVPFELYEPDQSFTLPEELREISGLTDAGNGMLAAIEDENGILYFLNASNGKIHATYDFGKRGDYEAVEKLGDRFYVMKSNGDLTHFTLHQGKVNDIKTLDTDFSSANDIEGLAVFNNQFLVACKADPEVKKNDIRGKAIYSLNGDLEVQPKPIIILDEEMLEKWIRKRLPDVRINDFDPSGVAVDPISGYVYIISADHILSVFTQDGALLEVVLLDKKIYRQPEGLSFDARGNLFISSEGSGRKARLFVLKRK</sequence>
<evidence type="ECO:0000256" key="4">
    <source>
        <dbReference type="ARBA" id="ARBA00023136"/>
    </source>
</evidence>
<organism evidence="5 6">
    <name type="scientific">Fulvivirga sedimenti</name>
    <dbReference type="NCBI Taxonomy" id="2879465"/>
    <lineage>
        <taxon>Bacteria</taxon>
        <taxon>Pseudomonadati</taxon>
        <taxon>Bacteroidota</taxon>
        <taxon>Cytophagia</taxon>
        <taxon>Cytophagales</taxon>
        <taxon>Fulvivirgaceae</taxon>
        <taxon>Fulvivirga</taxon>
    </lineage>
</organism>
<dbReference type="InterPro" id="IPR009722">
    <property type="entry name" value="YjiK/CarP"/>
</dbReference>
<keyword evidence="6" id="KW-1185">Reference proteome</keyword>
<evidence type="ECO:0000313" key="5">
    <source>
        <dbReference type="EMBL" id="MCA6078197.1"/>
    </source>
</evidence>
<proteinExistence type="inferred from homology"/>
<dbReference type="AlphaFoldDB" id="A0A9X1L1G3"/>
<comment type="similarity">
    <text evidence="2">Belongs to the YjiK family.</text>
</comment>
<accession>A0A9X1L1G3</accession>
<keyword evidence="3" id="KW-1003">Cell membrane</keyword>
<comment type="subcellular location">
    <subcellularLocation>
        <location evidence="1">Cell membrane</location>
    </subcellularLocation>
</comment>
<dbReference type="Gene3D" id="2.120.10.30">
    <property type="entry name" value="TolB, C-terminal domain"/>
    <property type="match status" value="1"/>
</dbReference>
<keyword evidence="4" id="KW-0472">Membrane</keyword>
<evidence type="ECO:0000313" key="6">
    <source>
        <dbReference type="Proteomes" id="UP001139409"/>
    </source>
</evidence>
<gene>
    <name evidence="5" type="ORF">LDX50_25215</name>
</gene>
<protein>
    <submittedName>
        <fullName evidence="5">SdiA-regulated domain-containing protein</fullName>
    </submittedName>
</protein>